<name>A0ABY4SFP9_AQUTE</name>
<dbReference type="GO" id="GO:0061711">
    <property type="term" value="F:tRNA N(6)-L-threonylcarbamoyladenine synthase activity"/>
    <property type="evidence" value="ECO:0007669"/>
    <property type="project" value="UniProtKB-EC"/>
</dbReference>
<feature type="domain" description="Gcp-like" evidence="1">
    <location>
        <begin position="54"/>
        <end position="170"/>
    </location>
</feature>
<proteinExistence type="predicted"/>
<dbReference type="SUPFAM" id="SSF53067">
    <property type="entry name" value="Actin-like ATPase domain"/>
    <property type="match status" value="2"/>
</dbReference>
<dbReference type="InterPro" id="IPR022496">
    <property type="entry name" value="T6A_TsaB"/>
</dbReference>
<organism evidence="2 3">
    <name type="scientific">Aquincola tertiaricarbonis</name>
    <dbReference type="NCBI Taxonomy" id="391953"/>
    <lineage>
        <taxon>Bacteria</taxon>
        <taxon>Pseudomonadati</taxon>
        <taxon>Pseudomonadota</taxon>
        <taxon>Betaproteobacteria</taxon>
        <taxon>Burkholderiales</taxon>
        <taxon>Sphaerotilaceae</taxon>
        <taxon>Aquincola</taxon>
    </lineage>
</organism>
<dbReference type="EMBL" id="CP097636">
    <property type="protein sequence ID" value="URI09831.1"/>
    <property type="molecule type" value="Genomic_DNA"/>
</dbReference>
<dbReference type="InterPro" id="IPR000905">
    <property type="entry name" value="Gcp-like_dom"/>
</dbReference>
<dbReference type="InterPro" id="IPR043129">
    <property type="entry name" value="ATPase_NBD"/>
</dbReference>
<dbReference type="NCBIfam" id="TIGR03725">
    <property type="entry name" value="T6A_YeaZ"/>
    <property type="match status" value="1"/>
</dbReference>
<keyword evidence="2" id="KW-0012">Acyltransferase</keyword>
<dbReference type="Proteomes" id="UP001056201">
    <property type="component" value="Chromosome 2"/>
</dbReference>
<accession>A0ABY4SFP9</accession>
<dbReference type="EC" id="2.3.1.234" evidence="2"/>
<evidence type="ECO:0000259" key="1">
    <source>
        <dbReference type="Pfam" id="PF00814"/>
    </source>
</evidence>
<dbReference type="Gene3D" id="3.30.420.40">
    <property type="match status" value="2"/>
</dbReference>
<protein>
    <submittedName>
        <fullName evidence="2">tRNA (Adenosine(37)-N6)-threonylcarbamoyltransferase complex dimerization subunit type 1 TsaB</fullName>
        <ecNumber evidence="2">2.3.1.234</ecNumber>
    </submittedName>
</protein>
<sequence>MSSSPHSACPTHAEATPASPALLAIDTSTERLAVAAQAHGRQLRLVEPGGALASARLLPAVRSLLAQLGCRVSAMQAIAFGHGPGAFTGLRTACAVAQGLALGAGRPVLPIDSLAIVADDARAQTQGRHDTVHVAMDARMNEIYAGTYRWAEGRWQVLQAPALWPLAALAAHWQAEAPACVAGSALAAFGDQLPTGGAERVPTEHDRAAALLRLAQQAWLAGEAIDPALALPLYLRDKVAQTTAEREAAKAAAA</sequence>
<dbReference type="RefSeq" id="WP_250198054.1">
    <property type="nucleotide sequence ID" value="NZ_CP097636.1"/>
</dbReference>
<gene>
    <name evidence="2" type="primary">tsaB</name>
    <name evidence="2" type="ORF">MW290_30260</name>
</gene>
<evidence type="ECO:0000313" key="2">
    <source>
        <dbReference type="EMBL" id="URI09831.1"/>
    </source>
</evidence>
<reference evidence="2" key="1">
    <citation type="submission" date="2022-05" db="EMBL/GenBank/DDBJ databases">
        <title>An RpoN-dependent PEP-CTERM gene is involved in floc formation of an Aquincola tertiaricarbonis strain.</title>
        <authorList>
            <person name="Qiu D."/>
            <person name="Xia M."/>
        </authorList>
    </citation>
    <scope>NUCLEOTIDE SEQUENCE</scope>
    <source>
        <strain evidence="2">RN12</strain>
    </source>
</reference>
<keyword evidence="3" id="KW-1185">Reference proteome</keyword>
<evidence type="ECO:0000313" key="3">
    <source>
        <dbReference type="Proteomes" id="UP001056201"/>
    </source>
</evidence>
<keyword evidence="2" id="KW-0808">Transferase</keyword>
<dbReference type="Pfam" id="PF00814">
    <property type="entry name" value="TsaD"/>
    <property type="match status" value="1"/>
</dbReference>
<dbReference type="CDD" id="cd24032">
    <property type="entry name" value="ASKHA_NBD_TsaB"/>
    <property type="match status" value="1"/>
</dbReference>